<reference evidence="6 7" key="1">
    <citation type="submission" date="2019-04" db="EMBL/GenBank/DDBJ databases">
        <title>Comparative genomics and transcriptomics to analyze fruiting body development in filamentous ascomycetes.</title>
        <authorList>
            <consortium name="DOE Joint Genome Institute"/>
            <person name="Lutkenhaus R."/>
            <person name="Traeger S."/>
            <person name="Breuer J."/>
            <person name="Kuo A."/>
            <person name="Lipzen A."/>
            <person name="Pangilinan J."/>
            <person name="Dilworth D."/>
            <person name="Sandor L."/>
            <person name="Poggeler S."/>
            <person name="Barry K."/>
            <person name="Grigoriev I.V."/>
            <person name="Nowrousian M."/>
        </authorList>
    </citation>
    <scope>NUCLEOTIDE SEQUENCE [LARGE SCALE GENOMIC DNA]</scope>
    <source>
        <strain evidence="6 7">CBS 389.68</strain>
    </source>
</reference>
<keyword evidence="2" id="KW-0677">Repeat</keyword>
<dbReference type="InParanoid" id="A0A4V3SHR8"/>
<sequence length="705" mass="77325">MAMKRAVGGVLAVAATVGSATPVLVERQATGTSSNPATQSILCGLSRPGTALVRDTIYIDGGFALFNVRAGVNDIGDIKHESELKEIFTVNLTQPWTSGDFNVSQVVKRNKKFDSTFYLPTMDGHMLANDYQLILYGGTMVDTDSITDWPRKDIAMSNDIYAKPPVPLLDPGQWRPIDMKALHRGVVGGAYTSAPSENLGFVFGGSKTASGEDARGPVPLPKNNAAVLSENLIVVDMSTMKDEVWKNITLPSKVRKRAFGELVWLPVGEKGTLVAIGGTQMTWNETLSVKAFPKEQEQKWKKYGESLMSIVELYDVKNDKWYLQETTGDVPPATAHFCTTAATSEDGTIHNIYAYGGTTGLNIGTTYGPRSAAGGNIAVDFYDHVYVLSLPAFVWTRLYVGEAENARRGHRCHRVANDKMMIIGGVSNPGGGGVGCVKSQMVRLFDMSEGKMLNTYEPAADSKYKVPEIVQSKIHATEKGGSKMVPEKWDDDAIPKLLETKYPYDVKTWWPYTVVENLETEGDAGNTTTIVQEKDSGMPKYLAPLLGTVLGLLALVTVLCIVLFYLKKRKDKIKHLMSDSAATEAVNRRRTWSWLIGTQDEKGRIHDEFGEPFHGTDGTETYDGSTVTGPLSPIQERENPLHGHYQLVNEAPQSEIYEMPVDAIQASELPTQGDDRPSKRVTINEDPYTINPSDRPTSPLSPKTQ</sequence>
<dbReference type="SUPFAM" id="SSF50965">
    <property type="entry name" value="Galactose oxidase, central domain"/>
    <property type="match status" value="1"/>
</dbReference>
<feature type="compositionally biased region" description="Polar residues" evidence="3">
    <location>
        <begin position="690"/>
        <end position="705"/>
    </location>
</feature>
<feature type="region of interest" description="Disordered" evidence="3">
    <location>
        <begin position="665"/>
        <end position="705"/>
    </location>
</feature>
<feature type="chain" id="PRO_5020850441" description="Galactose oxidase" evidence="5">
    <location>
        <begin position="21"/>
        <end position="705"/>
    </location>
</feature>
<evidence type="ECO:0008006" key="8">
    <source>
        <dbReference type="Google" id="ProtNLM"/>
    </source>
</evidence>
<keyword evidence="1" id="KW-0880">Kelch repeat</keyword>
<dbReference type="Gene3D" id="2.120.10.80">
    <property type="entry name" value="Kelch-type beta propeller"/>
    <property type="match status" value="1"/>
</dbReference>
<dbReference type="InterPro" id="IPR011043">
    <property type="entry name" value="Gal_Oxase/kelch_b-propeller"/>
</dbReference>
<dbReference type="OrthoDB" id="540004at2759"/>
<evidence type="ECO:0000313" key="6">
    <source>
        <dbReference type="EMBL" id="TGZ77294.1"/>
    </source>
</evidence>
<evidence type="ECO:0000256" key="4">
    <source>
        <dbReference type="SAM" id="Phobius"/>
    </source>
</evidence>
<dbReference type="STRING" id="341454.A0A4V3SHR8"/>
<evidence type="ECO:0000256" key="3">
    <source>
        <dbReference type="SAM" id="MobiDB-lite"/>
    </source>
</evidence>
<dbReference type="EMBL" id="ML220155">
    <property type="protein sequence ID" value="TGZ77294.1"/>
    <property type="molecule type" value="Genomic_DNA"/>
</dbReference>
<gene>
    <name evidence="6" type="ORF">EX30DRAFT_344193</name>
</gene>
<evidence type="ECO:0000256" key="5">
    <source>
        <dbReference type="SAM" id="SignalP"/>
    </source>
</evidence>
<protein>
    <recommendedName>
        <fullName evidence="8">Galactose oxidase</fullName>
    </recommendedName>
</protein>
<evidence type="ECO:0000256" key="2">
    <source>
        <dbReference type="ARBA" id="ARBA00022737"/>
    </source>
</evidence>
<name>A0A4V3SHR8_9PEZI</name>
<evidence type="ECO:0000313" key="7">
    <source>
        <dbReference type="Proteomes" id="UP000298138"/>
    </source>
</evidence>
<keyword evidence="5" id="KW-0732">Signal</keyword>
<keyword evidence="7" id="KW-1185">Reference proteome</keyword>
<feature type="signal peptide" evidence="5">
    <location>
        <begin position="1"/>
        <end position="20"/>
    </location>
</feature>
<evidence type="ECO:0000256" key="1">
    <source>
        <dbReference type="ARBA" id="ARBA00022441"/>
    </source>
</evidence>
<keyword evidence="4" id="KW-0812">Transmembrane</keyword>
<dbReference type="Proteomes" id="UP000298138">
    <property type="component" value="Unassembled WGS sequence"/>
</dbReference>
<organism evidence="6 7">
    <name type="scientific">Ascodesmis nigricans</name>
    <dbReference type="NCBI Taxonomy" id="341454"/>
    <lineage>
        <taxon>Eukaryota</taxon>
        <taxon>Fungi</taxon>
        <taxon>Dikarya</taxon>
        <taxon>Ascomycota</taxon>
        <taxon>Pezizomycotina</taxon>
        <taxon>Pezizomycetes</taxon>
        <taxon>Pezizales</taxon>
        <taxon>Ascodesmidaceae</taxon>
        <taxon>Ascodesmis</taxon>
    </lineage>
</organism>
<dbReference type="PANTHER" id="PTHR46228">
    <property type="entry name" value="KELCH DOMAIN-CONTAINING PROTEIN"/>
    <property type="match status" value="1"/>
</dbReference>
<feature type="transmembrane region" description="Helical" evidence="4">
    <location>
        <begin position="541"/>
        <end position="566"/>
    </location>
</feature>
<accession>A0A4V3SHR8</accession>
<proteinExistence type="predicted"/>
<dbReference type="InterPro" id="IPR015915">
    <property type="entry name" value="Kelch-typ_b-propeller"/>
</dbReference>
<keyword evidence="4" id="KW-0472">Membrane</keyword>
<keyword evidence="4" id="KW-1133">Transmembrane helix</keyword>
<dbReference type="PANTHER" id="PTHR46228:SF2">
    <property type="entry name" value="KELCH REPEAT PROTEIN (AFU_ORTHOLOGUE AFUA_4G14350)"/>
    <property type="match status" value="1"/>
</dbReference>
<dbReference type="AlphaFoldDB" id="A0A4V3SHR8"/>